<keyword evidence="3" id="KW-1185">Reference proteome</keyword>
<comment type="caution">
    <text evidence="2">The sequence shown here is derived from an EMBL/GenBank/DDBJ whole genome shotgun (WGS) entry which is preliminary data.</text>
</comment>
<dbReference type="Proteomes" id="UP000660680">
    <property type="component" value="Unassembled WGS sequence"/>
</dbReference>
<feature type="compositionally biased region" description="Polar residues" evidence="1">
    <location>
        <begin position="1"/>
        <end position="30"/>
    </location>
</feature>
<evidence type="ECO:0000313" key="2">
    <source>
        <dbReference type="EMBL" id="GGS35792.1"/>
    </source>
</evidence>
<protein>
    <submittedName>
        <fullName evidence="2">Uncharacterized protein</fullName>
    </submittedName>
</protein>
<evidence type="ECO:0000313" key="3">
    <source>
        <dbReference type="Proteomes" id="UP000660680"/>
    </source>
</evidence>
<gene>
    <name evidence="2" type="ORF">GCM10010171_33020</name>
</gene>
<feature type="region of interest" description="Disordered" evidence="1">
    <location>
        <begin position="1"/>
        <end position="66"/>
    </location>
</feature>
<proteinExistence type="predicted"/>
<sequence>MRAASTTPSPAALNSRSNTANPSTNGNAQVASPDAVVPTHNRTNPASRRTDRAFPPLDVPTATATPTPAIATIWQEQYCRAKAVSRAVCARSHSR</sequence>
<reference evidence="2" key="2">
    <citation type="submission" date="2020-09" db="EMBL/GenBank/DDBJ databases">
        <authorList>
            <person name="Sun Q."/>
            <person name="Ohkuma M."/>
        </authorList>
    </citation>
    <scope>NUCLEOTIDE SEQUENCE</scope>
    <source>
        <strain evidence="2">JCM 3276</strain>
    </source>
</reference>
<evidence type="ECO:0000256" key="1">
    <source>
        <dbReference type="SAM" id="MobiDB-lite"/>
    </source>
</evidence>
<dbReference type="AlphaFoldDB" id="A0A918LEL3"/>
<reference evidence="2" key="1">
    <citation type="journal article" date="2014" name="Int. J. Syst. Evol. Microbiol.">
        <title>Complete genome sequence of Corynebacterium casei LMG S-19264T (=DSM 44701T), isolated from a smear-ripened cheese.</title>
        <authorList>
            <consortium name="US DOE Joint Genome Institute (JGI-PGF)"/>
            <person name="Walter F."/>
            <person name="Albersmeier A."/>
            <person name="Kalinowski J."/>
            <person name="Ruckert C."/>
        </authorList>
    </citation>
    <scope>NUCLEOTIDE SEQUENCE</scope>
    <source>
        <strain evidence="2">JCM 3276</strain>
    </source>
</reference>
<organism evidence="2 3">
    <name type="scientific">Actinokineospora fastidiosa</name>
    <dbReference type="NCBI Taxonomy" id="1816"/>
    <lineage>
        <taxon>Bacteria</taxon>
        <taxon>Bacillati</taxon>
        <taxon>Actinomycetota</taxon>
        <taxon>Actinomycetes</taxon>
        <taxon>Pseudonocardiales</taxon>
        <taxon>Pseudonocardiaceae</taxon>
        <taxon>Actinokineospora</taxon>
    </lineage>
</organism>
<dbReference type="EMBL" id="BMRB01000002">
    <property type="protein sequence ID" value="GGS35792.1"/>
    <property type="molecule type" value="Genomic_DNA"/>
</dbReference>
<name>A0A918LEL3_9PSEU</name>
<accession>A0A918LEL3</accession>